<dbReference type="KEGG" id="amf:AMF_1051"/>
<evidence type="ECO:0000313" key="1">
    <source>
        <dbReference type="EMBL" id="ACM49610.1"/>
    </source>
</evidence>
<gene>
    <name evidence="1" type="ordered locus">AMF_1051</name>
</gene>
<dbReference type="AlphaFoldDB" id="B9KGQ6"/>
<name>B9KGQ6_ANAMF</name>
<keyword evidence="2" id="KW-1185">Reference proteome</keyword>
<dbReference type="HOGENOM" id="CLU_2679629_0_0_5"/>
<organism evidence="1 2">
    <name type="scientific">Anaplasma marginale (strain Florida)</name>
    <dbReference type="NCBI Taxonomy" id="320483"/>
    <lineage>
        <taxon>Bacteria</taxon>
        <taxon>Pseudomonadati</taxon>
        <taxon>Pseudomonadota</taxon>
        <taxon>Alphaproteobacteria</taxon>
        <taxon>Rickettsiales</taxon>
        <taxon>Anaplasmataceae</taxon>
        <taxon>Anaplasma</taxon>
    </lineage>
</organism>
<reference evidence="1 2" key="1">
    <citation type="journal article" date="2009" name="BMC Genomics">
        <title>Conservation in the face of diversity: multistrain analysis of an intracellular bacterium.</title>
        <authorList>
            <person name="Dark M.J."/>
            <person name="Herndon D.R."/>
            <person name="Kappmeyer L.S."/>
            <person name="Gonzales M.P."/>
            <person name="Nordeen E."/>
            <person name="Palmer G.H."/>
            <person name="Knowles D.P. Jr."/>
            <person name="Brayton K.A."/>
        </authorList>
    </citation>
    <scope>NUCLEOTIDE SEQUENCE [LARGE SCALE GENOMIC DNA]</scope>
    <source>
        <strain evidence="1 2">Florida</strain>
    </source>
</reference>
<dbReference type="EMBL" id="CP001079">
    <property type="protein sequence ID" value="ACM49610.1"/>
    <property type="molecule type" value="Genomic_DNA"/>
</dbReference>
<accession>B9KGQ6</accession>
<dbReference type="STRING" id="320483.AMF_1051"/>
<proteinExistence type="predicted"/>
<evidence type="ECO:0000313" key="2">
    <source>
        <dbReference type="Proteomes" id="UP000007307"/>
    </source>
</evidence>
<sequence length="74" mass="7737">MWNVRNTVSTRPGRSASFLRDNIAGPVPACSGFGGDSIPVLGGTRSPWVVCSMPVVAGCSGSEWPIGVLWCEIS</sequence>
<protein>
    <submittedName>
        <fullName evidence="1">Uncharacterized protein</fullName>
    </submittedName>
</protein>
<dbReference type="Proteomes" id="UP000007307">
    <property type="component" value="Chromosome"/>
</dbReference>